<dbReference type="FunFam" id="1.10.10.410:FF:000001">
    <property type="entry name" value="Aspartyl/glutamyl-tRNA(Asn/Gln) amidotransferase subunit B"/>
    <property type="match status" value="1"/>
</dbReference>
<comment type="caution">
    <text evidence="12">The sequence shown here is derived from an EMBL/GenBank/DDBJ whole genome shotgun (WGS) entry which is preliminary data.</text>
</comment>
<evidence type="ECO:0000256" key="5">
    <source>
        <dbReference type="ARBA" id="ARBA00022840"/>
    </source>
</evidence>
<dbReference type="GO" id="GO:0070681">
    <property type="term" value="P:glutaminyl-tRNAGln biosynthesis via transamidation"/>
    <property type="evidence" value="ECO:0007669"/>
    <property type="project" value="UniProtKB-UniRule"/>
</dbReference>
<dbReference type="InterPro" id="IPR017959">
    <property type="entry name" value="Asn/Gln-tRNA_amidoTrfase_suB/E"/>
</dbReference>
<comment type="catalytic activity">
    <reaction evidence="9 10">
        <text>L-glutamyl-tRNA(Gln) + L-glutamine + ATP + H2O = L-glutaminyl-tRNA(Gln) + L-glutamate + ADP + phosphate + H(+)</text>
        <dbReference type="Rhea" id="RHEA:17521"/>
        <dbReference type="Rhea" id="RHEA-COMP:9681"/>
        <dbReference type="Rhea" id="RHEA-COMP:9684"/>
        <dbReference type="ChEBI" id="CHEBI:15377"/>
        <dbReference type="ChEBI" id="CHEBI:15378"/>
        <dbReference type="ChEBI" id="CHEBI:29985"/>
        <dbReference type="ChEBI" id="CHEBI:30616"/>
        <dbReference type="ChEBI" id="CHEBI:43474"/>
        <dbReference type="ChEBI" id="CHEBI:58359"/>
        <dbReference type="ChEBI" id="CHEBI:78520"/>
        <dbReference type="ChEBI" id="CHEBI:78521"/>
        <dbReference type="ChEBI" id="CHEBI:456216"/>
    </reaction>
</comment>
<dbReference type="InterPro" id="IPR003789">
    <property type="entry name" value="Asn/Gln_tRNA_amidoTrase-B-like"/>
</dbReference>
<comment type="catalytic activity">
    <reaction evidence="8">
        <text>L-aspartyl-tRNA(Asn) + L-glutamine + ATP + H2O = L-asparaginyl-tRNA(Asn) + L-glutamate + ADP + phosphate + 2 H(+)</text>
        <dbReference type="Rhea" id="RHEA:14513"/>
        <dbReference type="Rhea" id="RHEA-COMP:9674"/>
        <dbReference type="Rhea" id="RHEA-COMP:9677"/>
        <dbReference type="ChEBI" id="CHEBI:15377"/>
        <dbReference type="ChEBI" id="CHEBI:15378"/>
        <dbReference type="ChEBI" id="CHEBI:29985"/>
        <dbReference type="ChEBI" id="CHEBI:30616"/>
        <dbReference type="ChEBI" id="CHEBI:43474"/>
        <dbReference type="ChEBI" id="CHEBI:58359"/>
        <dbReference type="ChEBI" id="CHEBI:78515"/>
        <dbReference type="ChEBI" id="CHEBI:78516"/>
        <dbReference type="ChEBI" id="CHEBI:456216"/>
    </reaction>
</comment>
<dbReference type="AlphaFoldDB" id="A0A8S9X036"/>
<keyword evidence="5 10" id="KW-0067">ATP-binding</keyword>
<gene>
    <name evidence="12" type="ORF">GE061_004224</name>
</gene>
<dbReference type="NCBIfam" id="NF004014">
    <property type="entry name" value="PRK05477.1-4"/>
    <property type="match status" value="1"/>
</dbReference>
<comment type="similarity">
    <text evidence="1 10">Belongs to the GatB/GatE family. GatB subfamily.</text>
</comment>
<evidence type="ECO:0000256" key="2">
    <source>
        <dbReference type="ARBA" id="ARBA00011123"/>
    </source>
</evidence>
<dbReference type="OrthoDB" id="1722066at2759"/>
<dbReference type="GO" id="GO:0032543">
    <property type="term" value="P:mitochondrial translation"/>
    <property type="evidence" value="ECO:0007669"/>
    <property type="project" value="UniProtKB-UniRule"/>
</dbReference>
<dbReference type="NCBIfam" id="TIGR00133">
    <property type="entry name" value="gatB"/>
    <property type="match status" value="1"/>
</dbReference>
<dbReference type="Gene3D" id="1.10.150.380">
    <property type="entry name" value="GatB domain, N-terminal subdomain"/>
    <property type="match status" value="1"/>
</dbReference>
<proteinExistence type="inferred from homology"/>
<keyword evidence="10" id="KW-0496">Mitochondrion</keyword>
<dbReference type="PANTHER" id="PTHR11659:SF0">
    <property type="entry name" value="GLUTAMYL-TRNA(GLN) AMIDOTRANSFERASE SUBUNIT B, MITOCHONDRIAL"/>
    <property type="match status" value="1"/>
</dbReference>
<evidence type="ECO:0000256" key="4">
    <source>
        <dbReference type="ARBA" id="ARBA00022741"/>
    </source>
</evidence>
<comment type="function">
    <text evidence="7">Allows the formation of correctly charged Asn-tRNA(Asn) or Gln-tRNA(Gln) through the transamidation of misacylated Asp-tRNA(Asn) or Glu-tRNA(Gln) in organisms which lack either or both of asparaginyl-tRNA or glutaminyl-tRNA synthetases. The reaction takes place in the presence of glutamine and ATP through an activated phospho-Asp-tRNA(Asn) or phospho-Glu-tRNA(Gln).</text>
</comment>
<dbReference type="Proteomes" id="UP000466442">
    <property type="component" value="Linkage Group LG12"/>
</dbReference>
<dbReference type="InterPro" id="IPR006075">
    <property type="entry name" value="Asn/Gln-tRNA_Trfase_suB/E_cat"/>
</dbReference>
<dbReference type="SUPFAM" id="SSF89095">
    <property type="entry name" value="GatB/YqeY motif"/>
    <property type="match status" value="1"/>
</dbReference>
<dbReference type="InterPro" id="IPR004413">
    <property type="entry name" value="GatB"/>
</dbReference>
<feature type="domain" description="Asn/Gln amidotransferase" evidence="11">
    <location>
        <begin position="372"/>
        <end position="522"/>
    </location>
</feature>
<keyword evidence="3 10" id="KW-0436">Ligase</keyword>
<evidence type="ECO:0000256" key="7">
    <source>
        <dbReference type="ARBA" id="ARBA00024799"/>
    </source>
</evidence>
<evidence type="ECO:0000256" key="10">
    <source>
        <dbReference type="HAMAP-Rule" id="MF_03147"/>
    </source>
</evidence>
<dbReference type="Pfam" id="PF02637">
    <property type="entry name" value="GatB_Yqey"/>
    <property type="match status" value="1"/>
</dbReference>
<evidence type="ECO:0000256" key="8">
    <source>
        <dbReference type="ARBA" id="ARBA00047380"/>
    </source>
</evidence>
<comment type="subunit">
    <text evidence="2">Heterotrimer of A, B and C subunits.</text>
</comment>
<name>A0A8S9X036_APOLU</name>
<dbReference type="GO" id="GO:0050567">
    <property type="term" value="F:glutaminyl-tRNA synthase (glutamine-hydrolyzing) activity"/>
    <property type="evidence" value="ECO:0007669"/>
    <property type="project" value="UniProtKB-UniRule"/>
</dbReference>
<sequence length="524" mass="58692">MPSVMLPKRFLSVKLLRKVKSFSTSANVMPKKKPKWRSVVGLEIHAQLNTKSKLFSGASTNFGSLVNDNVSLFDAATPGTLPVLNKKCVEQGVLTALALNCQVNNVSYFDRKHYFYADLPAGYQITQQRRPLAENGFLEFQVFAPAKKRFYYKTSRLKQIQLEQDSGKSLHDDNLKRSLIDLNRAGVPLMELVFEPDLSDGEEAASLVKELCLILTRLRTCSCRMEEGALRVDANISVHREGEPLGVRTEVKNLGSVRGVANSIDYEINRQIQELEGGRIIENETRGWDAVSSQTVPMRDKEVKLDYRFMPEPNLPPLRIDLSSSESDLICVEKLYSSLPELPSETRNRLKETYGLSPEMVNNLVNEDQLLSMFTEVLEAKTSRDPKIIAKILTIELMTLVNKELTSLSDVKWNPKILGEIIDFLQEDKINLTTAQFLLQEIANNNPNSPGEIVSKLGLAQISDSAALQELCSQIIKDNPKMVQQYRSGKTKLLSALLGVVAQKSGNRANMKQATQIMKDLLSS</sequence>
<comment type="subcellular location">
    <subcellularLocation>
        <location evidence="10">Mitochondrion</location>
    </subcellularLocation>
</comment>
<dbReference type="EC" id="6.3.5.-" evidence="10"/>
<dbReference type="InterPro" id="IPR042114">
    <property type="entry name" value="GatB_C_1"/>
</dbReference>
<dbReference type="InterPro" id="IPR018027">
    <property type="entry name" value="Asn/Gln_amidotransferase"/>
</dbReference>
<reference evidence="12" key="1">
    <citation type="journal article" date="2021" name="Mol. Ecol. Resour.">
        <title>Apolygus lucorum genome provides insights into omnivorousness and mesophyll feeding.</title>
        <authorList>
            <person name="Liu Y."/>
            <person name="Liu H."/>
            <person name="Wang H."/>
            <person name="Huang T."/>
            <person name="Liu B."/>
            <person name="Yang B."/>
            <person name="Yin L."/>
            <person name="Li B."/>
            <person name="Zhang Y."/>
            <person name="Zhang S."/>
            <person name="Jiang F."/>
            <person name="Zhang X."/>
            <person name="Ren Y."/>
            <person name="Wang B."/>
            <person name="Wang S."/>
            <person name="Lu Y."/>
            <person name="Wu K."/>
            <person name="Fan W."/>
            <person name="Wang G."/>
        </authorList>
    </citation>
    <scope>NUCLEOTIDE SEQUENCE</scope>
    <source>
        <strain evidence="12">12Hb</strain>
    </source>
</reference>
<evidence type="ECO:0000313" key="13">
    <source>
        <dbReference type="Proteomes" id="UP000466442"/>
    </source>
</evidence>
<dbReference type="InterPro" id="IPR014746">
    <property type="entry name" value="Gln_synth/guanido_kin_cat_dom"/>
</dbReference>
<dbReference type="GO" id="GO:0005524">
    <property type="term" value="F:ATP binding"/>
    <property type="evidence" value="ECO:0007669"/>
    <property type="project" value="UniProtKB-KW"/>
</dbReference>
<dbReference type="GO" id="GO:0030956">
    <property type="term" value="C:glutamyl-tRNA(Gln) amidotransferase complex"/>
    <property type="evidence" value="ECO:0007669"/>
    <property type="project" value="UniProtKB-UniRule"/>
</dbReference>
<dbReference type="NCBIfam" id="NF004012">
    <property type="entry name" value="PRK05477.1-2"/>
    <property type="match status" value="1"/>
</dbReference>
<evidence type="ECO:0000256" key="1">
    <source>
        <dbReference type="ARBA" id="ARBA00005306"/>
    </source>
</evidence>
<evidence type="ECO:0000313" key="12">
    <source>
        <dbReference type="EMBL" id="KAF6201829.1"/>
    </source>
</evidence>
<dbReference type="Pfam" id="PF02934">
    <property type="entry name" value="GatB_N"/>
    <property type="match status" value="1"/>
</dbReference>
<accession>A0A8S9X036</accession>
<protein>
    <recommendedName>
        <fullName evidence="10">Glutamyl-tRNA(Gln) amidotransferase subunit B, mitochondrial</fullName>
        <shortName evidence="10">Glu-AdT subunit B</shortName>
        <ecNumber evidence="10">6.3.5.-</ecNumber>
    </recommendedName>
</protein>
<dbReference type="HAMAP" id="MF_00121">
    <property type="entry name" value="GatB"/>
    <property type="match status" value="1"/>
</dbReference>
<dbReference type="SUPFAM" id="SSF55931">
    <property type="entry name" value="Glutamine synthetase/guanido kinase"/>
    <property type="match status" value="1"/>
</dbReference>
<dbReference type="InterPro" id="IPR023168">
    <property type="entry name" value="GatB_Yqey_C_2"/>
</dbReference>
<dbReference type="Gene3D" id="1.10.10.410">
    <property type="match status" value="1"/>
</dbReference>
<dbReference type="PANTHER" id="PTHR11659">
    <property type="entry name" value="GLUTAMYL-TRNA GLN AMIDOTRANSFERASE SUBUNIT B MITOCHONDRIAL AND PROKARYOTIC PET112-RELATED"/>
    <property type="match status" value="1"/>
</dbReference>
<evidence type="ECO:0000256" key="6">
    <source>
        <dbReference type="ARBA" id="ARBA00022917"/>
    </source>
</evidence>
<evidence type="ECO:0000259" key="11">
    <source>
        <dbReference type="SMART" id="SM00845"/>
    </source>
</evidence>
<dbReference type="SMART" id="SM00845">
    <property type="entry name" value="GatB_Yqey"/>
    <property type="match status" value="1"/>
</dbReference>
<evidence type="ECO:0000256" key="3">
    <source>
        <dbReference type="ARBA" id="ARBA00022598"/>
    </source>
</evidence>
<keyword evidence="13" id="KW-1185">Reference proteome</keyword>
<evidence type="ECO:0000256" key="9">
    <source>
        <dbReference type="ARBA" id="ARBA00047913"/>
    </source>
</evidence>
<keyword evidence="4 10" id="KW-0547">Nucleotide-binding</keyword>
<dbReference type="GO" id="GO:0005739">
    <property type="term" value="C:mitochondrion"/>
    <property type="evidence" value="ECO:0007669"/>
    <property type="project" value="UniProtKB-SubCell"/>
</dbReference>
<dbReference type="EMBL" id="WIXP02000012">
    <property type="protein sequence ID" value="KAF6201829.1"/>
    <property type="molecule type" value="Genomic_DNA"/>
</dbReference>
<comment type="function">
    <text evidence="10">Allows the formation of correctly charged Gln-tRNA(Gln) through the transamidation of misacylated Glu-tRNA(Gln) in the mitochondria. The reaction takes place in the presence of glutamine and ATP through an activated gamma-phospho-Glu-tRNA(Gln).</text>
</comment>
<keyword evidence="6 10" id="KW-0648">Protein biosynthesis</keyword>
<comment type="subunit">
    <text evidence="10">Subunit of the heterotrimeric GatCAB amidotransferase (AdT) complex, composed of A, B and C subunits.</text>
</comment>
<organism evidence="12 13">
    <name type="scientific">Apolygus lucorum</name>
    <name type="common">Small green plant bug</name>
    <name type="synonym">Lygocoris lucorum</name>
    <dbReference type="NCBI Taxonomy" id="248454"/>
    <lineage>
        <taxon>Eukaryota</taxon>
        <taxon>Metazoa</taxon>
        <taxon>Ecdysozoa</taxon>
        <taxon>Arthropoda</taxon>
        <taxon>Hexapoda</taxon>
        <taxon>Insecta</taxon>
        <taxon>Pterygota</taxon>
        <taxon>Neoptera</taxon>
        <taxon>Paraneoptera</taxon>
        <taxon>Hemiptera</taxon>
        <taxon>Heteroptera</taxon>
        <taxon>Panheteroptera</taxon>
        <taxon>Cimicomorpha</taxon>
        <taxon>Miridae</taxon>
        <taxon>Mirini</taxon>
        <taxon>Apolygus</taxon>
    </lineage>
</organism>